<dbReference type="InterPro" id="IPR036028">
    <property type="entry name" value="SH3-like_dom_sf"/>
</dbReference>
<name>A9UTF9_MONBE</name>
<dbReference type="Proteomes" id="UP000001357">
    <property type="component" value="Unassembled WGS sequence"/>
</dbReference>
<dbReference type="KEGG" id="mbr:MONBRDRAFT_6307"/>
<dbReference type="EMBL" id="CH991545">
    <property type="protein sequence ID" value="EDQ91485.1"/>
    <property type="molecule type" value="Genomic_DNA"/>
</dbReference>
<dbReference type="AlphaFoldDB" id="A9UTF9"/>
<dbReference type="InParanoid" id="A9UTF9"/>
<accession>A9UTF9</accession>
<evidence type="ECO:0000256" key="1">
    <source>
        <dbReference type="SAM" id="MobiDB-lite"/>
    </source>
</evidence>
<dbReference type="GeneID" id="5889019"/>
<gene>
    <name evidence="2" type="ORF">MONBRDRAFT_6307</name>
</gene>
<reference evidence="2 3" key="1">
    <citation type="journal article" date="2008" name="Nature">
        <title>The genome of the choanoflagellate Monosiga brevicollis and the origin of metazoans.</title>
        <authorList>
            <consortium name="JGI Sequencing"/>
            <person name="King N."/>
            <person name="Westbrook M.J."/>
            <person name="Young S.L."/>
            <person name="Kuo A."/>
            <person name="Abedin M."/>
            <person name="Chapman J."/>
            <person name="Fairclough S."/>
            <person name="Hellsten U."/>
            <person name="Isogai Y."/>
            <person name="Letunic I."/>
            <person name="Marr M."/>
            <person name="Pincus D."/>
            <person name="Putnam N."/>
            <person name="Rokas A."/>
            <person name="Wright K.J."/>
            <person name="Zuzow R."/>
            <person name="Dirks W."/>
            <person name="Good M."/>
            <person name="Goodstein D."/>
            <person name="Lemons D."/>
            <person name="Li W."/>
            <person name="Lyons J.B."/>
            <person name="Morris A."/>
            <person name="Nichols S."/>
            <person name="Richter D.J."/>
            <person name="Salamov A."/>
            <person name="Bork P."/>
            <person name="Lim W.A."/>
            <person name="Manning G."/>
            <person name="Miller W.T."/>
            <person name="McGinnis W."/>
            <person name="Shapiro H."/>
            <person name="Tjian R."/>
            <person name="Grigoriev I.V."/>
            <person name="Rokhsar D."/>
        </authorList>
    </citation>
    <scope>NUCLEOTIDE SEQUENCE [LARGE SCALE GENOMIC DNA]</scope>
    <source>
        <strain evidence="3">MX1 / ATCC 50154</strain>
    </source>
</reference>
<feature type="region of interest" description="Disordered" evidence="1">
    <location>
        <begin position="351"/>
        <end position="503"/>
    </location>
</feature>
<organism evidence="2 3">
    <name type="scientific">Monosiga brevicollis</name>
    <name type="common">Choanoflagellate</name>
    <dbReference type="NCBI Taxonomy" id="81824"/>
    <lineage>
        <taxon>Eukaryota</taxon>
        <taxon>Choanoflagellata</taxon>
        <taxon>Craspedida</taxon>
        <taxon>Salpingoecidae</taxon>
        <taxon>Monosiga</taxon>
    </lineage>
</organism>
<keyword evidence="3" id="KW-1185">Reference proteome</keyword>
<dbReference type="SUPFAM" id="SSF50044">
    <property type="entry name" value="SH3-domain"/>
    <property type="match status" value="1"/>
</dbReference>
<feature type="compositionally biased region" description="Polar residues" evidence="1">
    <location>
        <begin position="388"/>
        <end position="404"/>
    </location>
</feature>
<protein>
    <recommendedName>
        <fullName evidence="4">SH3 domain-containing protein</fullName>
    </recommendedName>
</protein>
<evidence type="ECO:0000313" key="3">
    <source>
        <dbReference type="Proteomes" id="UP000001357"/>
    </source>
</evidence>
<dbReference type="CDD" id="cd00174">
    <property type="entry name" value="SH3"/>
    <property type="match status" value="1"/>
</dbReference>
<dbReference type="Gene3D" id="2.30.30.40">
    <property type="entry name" value="SH3 Domains"/>
    <property type="match status" value="1"/>
</dbReference>
<sequence>MASTHQAKLGSSYKELASIFRSTDLHCCQRGRRTGAQGTPDARCRLINAFPRFAILQRQAALSSTSPRLTCSCAWSDLALSHPTVDWYMVKHINTGAEGYFPSKFLTAYVSPESKLPLYRAMYDFRPDRRDAQQIELVAGMTYKVLNQSDASWWQVQLQETMATNGVKGAYVVGEDIKGNLHLYMLSKAKKMETMPILQSGQIYHLRGDSVQRDNVEDLLSHYYGFEVAGSFGKLKQPLFYEMPTTRKLNEENLEKIHRIEWCMQTVLDTAKNGLLLNSERLHMAKLALARSELRNGNDISGELDHFVRYYDPVKRALTEPMPMDLMTPKPSATDAIRSTDAVILQSHSISHAGARTASRQAPAPPSRRSTLSTNALARAPSIVPQRQAPSSPATTTSVPQASRDSMDVKSEVAVAQAHHSSGPESHHDVSSRVGVVHHPSIARHHTARPPEPPSSATAAKADINSSSAPGDASPDHPMGDIATPSRGAPSTAAATQRPHRAPVPFDQLLDREQRTELQLYLVRILGGVARIDDGIIEALKETQLELLELLGCVIGNSKYARGDTLDDYVRDVLVHLRDGDVESETGYVPQIRTVSDQLLGAFF</sequence>
<evidence type="ECO:0008006" key="4">
    <source>
        <dbReference type="Google" id="ProtNLM"/>
    </source>
</evidence>
<proteinExistence type="predicted"/>
<dbReference type="RefSeq" id="XP_001743907.1">
    <property type="nucleotide sequence ID" value="XM_001743855.1"/>
</dbReference>
<evidence type="ECO:0000313" key="2">
    <source>
        <dbReference type="EMBL" id="EDQ91485.1"/>
    </source>
</evidence>